<gene>
    <name evidence="2" type="ORF">GCM10023195_78470</name>
</gene>
<evidence type="ECO:0000256" key="1">
    <source>
        <dbReference type="SAM" id="SignalP"/>
    </source>
</evidence>
<keyword evidence="3" id="KW-1185">Reference proteome</keyword>
<dbReference type="EMBL" id="BAABHJ010000040">
    <property type="protein sequence ID" value="GAA4617564.1"/>
    <property type="molecule type" value="Genomic_DNA"/>
</dbReference>
<comment type="caution">
    <text evidence="2">The sequence shown here is derived from an EMBL/GenBank/DDBJ whole genome shotgun (WGS) entry which is preliminary data.</text>
</comment>
<organism evidence="2 3">
    <name type="scientific">Actinoallomurus liliacearum</name>
    <dbReference type="NCBI Taxonomy" id="1080073"/>
    <lineage>
        <taxon>Bacteria</taxon>
        <taxon>Bacillati</taxon>
        <taxon>Actinomycetota</taxon>
        <taxon>Actinomycetes</taxon>
        <taxon>Streptosporangiales</taxon>
        <taxon>Thermomonosporaceae</taxon>
        <taxon>Actinoallomurus</taxon>
    </lineage>
</organism>
<evidence type="ECO:0000313" key="2">
    <source>
        <dbReference type="EMBL" id="GAA4617564.1"/>
    </source>
</evidence>
<dbReference type="Proteomes" id="UP001500212">
    <property type="component" value="Unassembled WGS sequence"/>
</dbReference>
<feature type="signal peptide" evidence="1">
    <location>
        <begin position="1"/>
        <end position="27"/>
    </location>
</feature>
<reference evidence="3" key="1">
    <citation type="journal article" date="2019" name="Int. J. Syst. Evol. Microbiol.">
        <title>The Global Catalogue of Microorganisms (GCM) 10K type strain sequencing project: providing services to taxonomists for standard genome sequencing and annotation.</title>
        <authorList>
            <consortium name="The Broad Institute Genomics Platform"/>
            <consortium name="The Broad Institute Genome Sequencing Center for Infectious Disease"/>
            <person name="Wu L."/>
            <person name="Ma J."/>
        </authorList>
    </citation>
    <scope>NUCLEOTIDE SEQUENCE [LARGE SCALE GENOMIC DNA]</scope>
    <source>
        <strain evidence="3">JCM 17938</strain>
    </source>
</reference>
<protein>
    <recommendedName>
        <fullName evidence="4">Galactose oxidase</fullName>
    </recommendedName>
</protein>
<evidence type="ECO:0000313" key="3">
    <source>
        <dbReference type="Proteomes" id="UP001500212"/>
    </source>
</evidence>
<feature type="chain" id="PRO_5047516621" description="Galactose oxidase" evidence="1">
    <location>
        <begin position="28"/>
        <end position="411"/>
    </location>
</feature>
<evidence type="ECO:0008006" key="4">
    <source>
        <dbReference type="Google" id="ProtNLM"/>
    </source>
</evidence>
<name>A0ABP8TYJ4_9ACTN</name>
<keyword evidence="1" id="KW-0732">Signal</keyword>
<sequence length="411" mass="43554">MTFIPRRGRGAARLGALAAAVSATALAIGAPAASAEPVKPGPGWHRSAIPVKGQANLTSVVTTGRTDAWAGGFKVSSIVGHPSAAARGGLAGTAAGRADAPPDICQMEKEMFPTLMLRWNGRSWSSVTMPAVGRINFLTATGRNDVWASADCAMLHWDGRRWTPMSYPAFPGAQQSSGTLVAAGGPKDAWLIGGVYDSRTRVAQGYVQRWNGRQWRPMALPGIGDNWLLSGMAVRNSHDVWAAGTDFGDSQGREHLVLLHWNGRAWKRLKEPAISNRWTRRVAAVRALSANDVWVVGAGQAGSRGGSRLPIMLHWNGHKWSSTPVPDGSGEINDVVKNGRSVWAVGDTDLPYHMYTLRWDGKRWSRGSIPQAGDGGVNGAAAIPGGGLWAVGGTGDSEKSGGPYPFLAHHA</sequence>
<proteinExistence type="predicted"/>
<accession>A0ABP8TYJ4</accession>
<dbReference type="RefSeq" id="WP_345365805.1">
    <property type="nucleotide sequence ID" value="NZ_BAABHJ010000040.1"/>
</dbReference>